<dbReference type="GO" id="GO:0046872">
    <property type="term" value="F:metal ion binding"/>
    <property type="evidence" value="ECO:0007669"/>
    <property type="project" value="UniProtKB-KW"/>
</dbReference>
<dbReference type="AlphaFoldDB" id="A0A432MJY9"/>
<dbReference type="EMBL" id="RYZH01000020">
    <property type="protein sequence ID" value="RUL87517.1"/>
    <property type="molecule type" value="Genomic_DNA"/>
</dbReference>
<comment type="caution">
    <text evidence="6">The sequence shown here is derived from an EMBL/GenBank/DDBJ whole genome shotgun (WGS) entry which is preliminary data.</text>
</comment>
<sequence length="305" mass="33288">MVQNLGRSRYPAIGRSTRRGSLPEGTRPEGDRPADPARRPPPQPEEQRPMNGKALKDKMIRGETVFGTFFQHATNPAMVDSLPEGALDFVIVTPEHTALDLAEFLPIRYALASKGIACLARTHSRDPDDVSKVCDTFDGVVVPYVEDLDEARRLAAAAVYRPLKGKALDRLIAQGEWPSEATRRYVTEQRCANTVFVPMIESVAAVENLEAICAIPGVHALFVGPNDLTTSMGIPNEYDHPDLIAALRRIIDIGDRSHIPAGCWFAEPERALRTIRQGSRFVVFSNDGAMLGAAMTAAFGTLRGG</sequence>
<dbReference type="InterPro" id="IPR005000">
    <property type="entry name" value="Aldolase/citrate-lyase_domain"/>
</dbReference>
<feature type="region of interest" description="Disordered" evidence="4">
    <location>
        <begin position="1"/>
        <end position="53"/>
    </location>
</feature>
<evidence type="ECO:0000259" key="5">
    <source>
        <dbReference type="Pfam" id="PF03328"/>
    </source>
</evidence>
<dbReference type="SUPFAM" id="SSF51621">
    <property type="entry name" value="Phosphoenolpyruvate/pyruvate domain"/>
    <property type="match status" value="1"/>
</dbReference>
<dbReference type="GO" id="GO:0016832">
    <property type="term" value="F:aldehyde-lyase activity"/>
    <property type="evidence" value="ECO:0007669"/>
    <property type="project" value="TreeGrafter"/>
</dbReference>
<dbReference type="PANTHER" id="PTHR30502:SF0">
    <property type="entry name" value="PHOSPHOENOLPYRUVATE CARBOXYLASE FAMILY PROTEIN"/>
    <property type="match status" value="1"/>
</dbReference>
<evidence type="ECO:0000313" key="6">
    <source>
        <dbReference type="EMBL" id="RUL87517.1"/>
    </source>
</evidence>
<dbReference type="InterPro" id="IPR040442">
    <property type="entry name" value="Pyrv_kinase-like_dom_sf"/>
</dbReference>
<name>A0A432MJY9_9BACT</name>
<proteinExistence type="inferred from homology"/>
<evidence type="ECO:0000256" key="3">
    <source>
        <dbReference type="ARBA" id="ARBA00023239"/>
    </source>
</evidence>
<dbReference type="PANTHER" id="PTHR30502">
    <property type="entry name" value="2-KETO-3-DEOXY-L-RHAMNONATE ALDOLASE"/>
    <property type="match status" value="1"/>
</dbReference>
<protein>
    <recommendedName>
        <fullName evidence="5">HpcH/HpaI aldolase/citrate lyase domain-containing protein</fullName>
    </recommendedName>
</protein>
<accession>A0A432MJY9</accession>
<dbReference type="Pfam" id="PF03328">
    <property type="entry name" value="HpcH_HpaI"/>
    <property type="match status" value="1"/>
</dbReference>
<comment type="similarity">
    <text evidence="1">Belongs to the HpcH/HpaI aldolase family.</text>
</comment>
<feature type="domain" description="HpcH/HpaI aldolase/citrate lyase" evidence="5">
    <location>
        <begin position="69"/>
        <end position="282"/>
    </location>
</feature>
<keyword evidence="7" id="KW-1185">Reference proteome</keyword>
<evidence type="ECO:0000256" key="2">
    <source>
        <dbReference type="ARBA" id="ARBA00022723"/>
    </source>
</evidence>
<evidence type="ECO:0000313" key="7">
    <source>
        <dbReference type="Proteomes" id="UP000280296"/>
    </source>
</evidence>
<feature type="compositionally biased region" description="Basic and acidic residues" evidence="4">
    <location>
        <begin position="26"/>
        <end position="38"/>
    </location>
</feature>
<dbReference type="GO" id="GO:0005737">
    <property type="term" value="C:cytoplasm"/>
    <property type="evidence" value="ECO:0007669"/>
    <property type="project" value="TreeGrafter"/>
</dbReference>
<evidence type="ECO:0000256" key="1">
    <source>
        <dbReference type="ARBA" id="ARBA00005568"/>
    </source>
</evidence>
<keyword evidence="3" id="KW-0456">Lyase</keyword>
<dbReference type="InterPro" id="IPR050251">
    <property type="entry name" value="HpcH-HpaI_aldolase"/>
</dbReference>
<reference evidence="6 7" key="1">
    <citation type="submission" date="2018-12" db="EMBL/GenBank/DDBJ databases">
        <authorList>
            <person name="Toschakov S.V."/>
        </authorList>
    </citation>
    <scope>NUCLEOTIDE SEQUENCE [LARGE SCALE GENOMIC DNA]</scope>
    <source>
        <strain evidence="6 7">GM2012</strain>
    </source>
</reference>
<dbReference type="InterPro" id="IPR015813">
    <property type="entry name" value="Pyrv/PenolPyrv_kinase-like_dom"/>
</dbReference>
<gene>
    <name evidence="6" type="ORF">TsocGM_11810</name>
</gene>
<reference evidence="6 7" key="2">
    <citation type="submission" date="2019-01" db="EMBL/GenBank/DDBJ databases">
        <title>Tautonia sociabilis, a novel thermotolerant planctomycete of Isosphaeraceae family, isolated from a 4000 m deep subterranean habitat.</title>
        <authorList>
            <person name="Kovaleva O.L."/>
            <person name="Elcheninov A.G."/>
            <person name="Van Heerden E."/>
            <person name="Toshchakov S.V."/>
            <person name="Novikov A."/>
            <person name="Bonch-Osmolovskaya E.A."/>
            <person name="Kublanov I.V."/>
        </authorList>
    </citation>
    <scope>NUCLEOTIDE SEQUENCE [LARGE SCALE GENOMIC DNA]</scope>
    <source>
        <strain evidence="6 7">GM2012</strain>
    </source>
</reference>
<dbReference type="Gene3D" id="3.20.20.60">
    <property type="entry name" value="Phosphoenolpyruvate-binding domains"/>
    <property type="match status" value="1"/>
</dbReference>
<dbReference type="Proteomes" id="UP000280296">
    <property type="component" value="Unassembled WGS sequence"/>
</dbReference>
<organism evidence="6 7">
    <name type="scientific">Tautonia sociabilis</name>
    <dbReference type="NCBI Taxonomy" id="2080755"/>
    <lineage>
        <taxon>Bacteria</taxon>
        <taxon>Pseudomonadati</taxon>
        <taxon>Planctomycetota</taxon>
        <taxon>Planctomycetia</taxon>
        <taxon>Isosphaerales</taxon>
        <taxon>Isosphaeraceae</taxon>
        <taxon>Tautonia</taxon>
    </lineage>
</organism>
<keyword evidence="2" id="KW-0479">Metal-binding</keyword>
<evidence type="ECO:0000256" key="4">
    <source>
        <dbReference type="SAM" id="MobiDB-lite"/>
    </source>
</evidence>